<dbReference type="STRING" id="519441.Smon_0803"/>
<gene>
    <name evidence="1" type="ordered locus">Smon_0803</name>
</gene>
<evidence type="ECO:0000313" key="1">
    <source>
        <dbReference type="EMBL" id="ACZ01272.1"/>
    </source>
</evidence>
<dbReference type="Proteomes" id="UP000002072">
    <property type="component" value="Chromosome"/>
</dbReference>
<evidence type="ECO:0000313" key="2">
    <source>
        <dbReference type="Proteomes" id="UP000002072"/>
    </source>
</evidence>
<protein>
    <submittedName>
        <fullName evidence="1">Uncharacterized protein</fullName>
    </submittedName>
</protein>
<dbReference type="AlphaFoldDB" id="D1AY96"/>
<accession>D1AY96</accession>
<keyword evidence="2" id="KW-1185">Reference proteome</keyword>
<dbReference type="EMBL" id="CP001779">
    <property type="protein sequence ID" value="ACZ01272.1"/>
    <property type="molecule type" value="Genomic_DNA"/>
</dbReference>
<organism evidence="1 2">
    <name type="scientific">Streptobacillus moniliformis (strain ATCC 14647 / DSM 12112 / NCTC 10651 / 9901)</name>
    <dbReference type="NCBI Taxonomy" id="519441"/>
    <lineage>
        <taxon>Bacteria</taxon>
        <taxon>Fusobacteriati</taxon>
        <taxon>Fusobacteriota</taxon>
        <taxon>Fusobacteriia</taxon>
        <taxon>Fusobacteriales</taxon>
        <taxon>Leptotrichiaceae</taxon>
        <taxon>Streptobacillus</taxon>
    </lineage>
</organism>
<dbReference type="KEGG" id="smf:Smon_0803"/>
<proteinExistence type="predicted"/>
<name>D1AY96_STRM9</name>
<reference evidence="1 2" key="1">
    <citation type="journal article" date="2009" name="Stand. Genomic Sci.">
        <title>Complete genome sequence of Streptobacillus moniliformis type strain (9901T).</title>
        <authorList>
            <person name="Nolan M."/>
            <person name="Gronow S."/>
            <person name="Lapidus A."/>
            <person name="Ivanova N."/>
            <person name="Copeland A."/>
            <person name="Lucas S."/>
            <person name="Del Rio T.G."/>
            <person name="Chen F."/>
            <person name="Tice H."/>
            <person name="Pitluck S."/>
            <person name="Cheng J.F."/>
            <person name="Sims D."/>
            <person name="Meincke L."/>
            <person name="Bruce D."/>
            <person name="Goodwin L."/>
            <person name="Brettin T."/>
            <person name="Han C."/>
            <person name="Detter J.C."/>
            <person name="Ovchinikova G."/>
            <person name="Pati A."/>
            <person name="Mavromatis K."/>
            <person name="Mikhailova N."/>
            <person name="Chen A."/>
            <person name="Palaniappan K."/>
            <person name="Land M."/>
            <person name="Hauser L."/>
            <person name="Chang Y.J."/>
            <person name="Jeffries C.D."/>
            <person name="Rohde M."/>
            <person name="Sproer C."/>
            <person name="Goker M."/>
            <person name="Bristow J."/>
            <person name="Eisen J.A."/>
            <person name="Markowitz V."/>
            <person name="Hugenholtz P."/>
            <person name="Kyrpides N.C."/>
            <person name="Klenk H.P."/>
            <person name="Chain P."/>
        </authorList>
    </citation>
    <scope>NUCLEOTIDE SEQUENCE [LARGE SCALE GENOMIC DNA]</scope>
    <source>
        <strain evidence="2">ATCC 14647 / DSM 12112 / NCTC 10651 / 9901</strain>
    </source>
</reference>
<dbReference type="HOGENOM" id="CLU_3258562_0_0_0"/>
<dbReference type="GeneID" id="76832620"/>
<dbReference type="RefSeq" id="WP_012858823.1">
    <property type="nucleotide sequence ID" value="NC_013515.1"/>
</dbReference>
<sequence>MEDKLLLKPRGEVIVSIANKENENFKYKKTTLKLGLNVDYKW</sequence>